<dbReference type="CDD" id="cd06578">
    <property type="entry name" value="HemD"/>
    <property type="match status" value="1"/>
</dbReference>
<dbReference type="GO" id="GO:0006782">
    <property type="term" value="P:protoporphyrinogen IX biosynthetic process"/>
    <property type="evidence" value="ECO:0007669"/>
    <property type="project" value="UniProtKB-UniRule"/>
</dbReference>
<evidence type="ECO:0000256" key="2">
    <source>
        <dbReference type="ARBA" id="ARBA00004735"/>
    </source>
</evidence>
<dbReference type="Pfam" id="PF01379">
    <property type="entry name" value="Porphobil_deam"/>
    <property type="match status" value="1"/>
</dbReference>
<comment type="catalytic activity">
    <reaction evidence="7 8">
        <text>4 porphobilinogen + H2O = hydroxymethylbilane + 4 NH4(+)</text>
        <dbReference type="Rhea" id="RHEA:13185"/>
        <dbReference type="ChEBI" id="CHEBI:15377"/>
        <dbReference type="ChEBI" id="CHEBI:28938"/>
        <dbReference type="ChEBI" id="CHEBI:57845"/>
        <dbReference type="ChEBI" id="CHEBI:58126"/>
        <dbReference type="EC" id="2.5.1.61"/>
    </reaction>
</comment>
<comment type="similarity">
    <text evidence="3 8">Belongs to the HMBS family.</text>
</comment>
<comment type="subunit">
    <text evidence="4 8">Monomer.</text>
</comment>
<dbReference type="PANTHER" id="PTHR11557">
    <property type="entry name" value="PORPHOBILINOGEN DEAMINASE"/>
    <property type="match status" value="1"/>
</dbReference>
<evidence type="ECO:0000256" key="8">
    <source>
        <dbReference type="HAMAP-Rule" id="MF_00260"/>
    </source>
</evidence>
<dbReference type="PANTHER" id="PTHR11557:SF0">
    <property type="entry name" value="PORPHOBILINOGEN DEAMINASE"/>
    <property type="match status" value="1"/>
</dbReference>
<dbReference type="NCBIfam" id="TIGR00212">
    <property type="entry name" value="hemC"/>
    <property type="match status" value="1"/>
</dbReference>
<evidence type="ECO:0000259" key="10">
    <source>
        <dbReference type="Pfam" id="PF02602"/>
    </source>
</evidence>
<dbReference type="SUPFAM" id="SSF53850">
    <property type="entry name" value="Periplasmic binding protein-like II"/>
    <property type="match status" value="1"/>
</dbReference>
<keyword evidence="12" id="KW-1185">Reference proteome</keyword>
<keyword evidence="5 8" id="KW-0808">Transferase</keyword>
<evidence type="ECO:0000256" key="6">
    <source>
        <dbReference type="ARBA" id="ARBA00023244"/>
    </source>
</evidence>
<protein>
    <recommendedName>
        <fullName evidence="8">Porphobilinogen deaminase</fullName>
        <shortName evidence="8">PBG</shortName>
        <ecNumber evidence="8">2.5.1.61</ecNumber>
    </recommendedName>
    <alternativeName>
        <fullName evidence="8">Hydroxymethylbilane synthase</fullName>
        <shortName evidence="8">HMBS</shortName>
    </alternativeName>
    <alternativeName>
        <fullName evidence="8">Pre-uroporphyrinogen synthase</fullName>
    </alternativeName>
</protein>
<dbReference type="Gene3D" id="3.40.190.10">
    <property type="entry name" value="Periplasmic binding protein-like II"/>
    <property type="match status" value="2"/>
</dbReference>
<dbReference type="InterPro" id="IPR003754">
    <property type="entry name" value="4pyrrol_synth_uPrphyn_synth"/>
</dbReference>
<dbReference type="InterPro" id="IPR036803">
    <property type="entry name" value="Porphobilinogen_deaminase_C_sf"/>
</dbReference>
<feature type="domain" description="Tetrapyrrole biosynthesis uroporphyrinogen III synthase" evidence="10">
    <location>
        <begin position="412"/>
        <end position="608"/>
    </location>
</feature>
<dbReference type="SUPFAM" id="SSF69618">
    <property type="entry name" value="HemD-like"/>
    <property type="match status" value="1"/>
</dbReference>
<dbReference type="STRING" id="551995.SAMN05192574_10665"/>
<dbReference type="EC" id="2.5.1.61" evidence="8"/>
<dbReference type="FunFam" id="3.40.190.10:FF:000005">
    <property type="entry name" value="Porphobilinogen deaminase"/>
    <property type="match status" value="1"/>
</dbReference>
<feature type="modified residue" description="S-(dipyrrolylmethanemethyl)cysteine" evidence="8">
    <location>
        <position position="340"/>
    </location>
</feature>
<proteinExistence type="inferred from homology"/>
<dbReference type="PRINTS" id="PR00151">
    <property type="entry name" value="PORPHBDMNASE"/>
</dbReference>
<comment type="cofactor">
    <cofactor evidence="8">
        <name>dipyrromethane</name>
        <dbReference type="ChEBI" id="CHEBI:60342"/>
    </cofactor>
    <text evidence="8">Binds 1 dipyrromethane group covalently.</text>
</comment>
<evidence type="ECO:0000256" key="5">
    <source>
        <dbReference type="ARBA" id="ARBA00022679"/>
    </source>
</evidence>
<evidence type="ECO:0000259" key="9">
    <source>
        <dbReference type="Pfam" id="PF01379"/>
    </source>
</evidence>
<dbReference type="Pfam" id="PF02602">
    <property type="entry name" value="HEM4"/>
    <property type="match status" value="1"/>
</dbReference>
<evidence type="ECO:0000256" key="4">
    <source>
        <dbReference type="ARBA" id="ARBA00011245"/>
    </source>
</evidence>
<dbReference type="InterPro" id="IPR000860">
    <property type="entry name" value="HemC"/>
</dbReference>
<dbReference type="HAMAP" id="MF_00260">
    <property type="entry name" value="Porphobil_deam"/>
    <property type="match status" value="1"/>
</dbReference>
<dbReference type="Proteomes" id="UP000198942">
    <property type="component" value="Unassembled WGS sequence"/>
</dbReference>
<sequence>MEHIYFLRKRSTRLFSFFFGNQKIGTPALLQSYIRCSEVVPYGKYVKYAICRANLYKHQNPHITVILLQLTIFHAVDVSYHRHKKLNLQLKTIILLDRKLIIGTRGSELALWQANFVKDSLAAINITAELKIIKTQGDRILNLSFDKLEGKGFFTKELEEELIAGTIDIAVHSHKDLPTENPPGLIIAAVSEREDPAELLLILKDCVDVHQKLSVKYGAIVGTSSNRRKAQLLAHRPDLEIEDLRGNVPTRIGKLRDEKYDAIMLAKAGVTRLGLDLSEFHVEEITPVELIPAPAQGALAIQIRETDHELFEALQALHHIDVAEELAVERTVLKLFGGGCHLPLGCYCRKEDGLFQVFTSKANEGDEFPDRLFLEAPTTEGLAEKVVAKFAKGRKHPASVFISRELGEQSYFRKALEKHGIQIEDRSLIRTVPVITRFDSYILKNIDWVFFSSKNAVEYFFQLNPQFPKKVKFGVMGSGSEEMLRRKGHFTDYVGEGTDTAEVAEEFAKLANGKIVLFPGAESPMRSIQQGLSADTKIIDLPVYETVLEEDVEASGADVMVFTSPSNVEAYFADNLLDPYQKVVAIGKSTGKKFDEMGVKYTLPYSPDEVGLAEAVFGL</sequence>
<organism evidence="11 12">
    <name type="scientific">Mucilaginibacter gossypiicola</name>
    <dbReference type="NCBI Taxonomy" id="551995"/>
    <lineage>
        <taxon>Bacteria</taxon>
        <taxon>Pseudomonadati</taxon>
        <taxon>Bacteroidota</taxon>
        <taxon>Sphingobacteriia</taxon>
        <taxon>Sphingobacteriales</taxon>
        <taxon>Sphingobacteriaceae</taxon>
        <taxon>Mucilaginibacter</taxon>
    </lineage>
</organism>
<dbReference type="SUPFAM" id="SSF54782">
    <property type="entry name" value="Porphobilinogen deaminase (hydroxymethylbilane synthase), C-terminal domain"/>
    <property type="match status" value="1"/>
</dbReference>
<dbReference type="Gene3D" id="3.40.50.10090">
    <property type="match status" value="2"/>
</dbReference>
<dbReference type="EMBL" id="FOCL01000006">
    <property type="protein sequence ID" value="SEO20418.1"/>
    <property type="molecule type" value="Genomic_DNA"/>
</dbReference>
<evidence type="ECO:0000256" key="7">
    <source>
        <dbReference type="ARBA" id="ARBA00048169"/>
    </source>
</evidence>
<name>A0A1H8MT43_9SPHI</name>
<reference evidence="12" key="1">
    <citation type="submission" date="2016-10" db="EMBL/GenBank/DDBJ databases">
        <authorList>
            <person name="Varghese N."/>
            <person name="Submissions S."/>
        </authorList>
    </citation>
    <scope>NUCLEOTIDE SEQUENCE [LARGE SCALE GENOMIC DNA]</scope>
    <source>
        <strain evidence="12">Gh-48</strain>
    </source>
</reference>
<keyword evidence="6 8" id="KW-0627">Porphyrin biosynthesis</keyword>
<evidence type="ECO:0000313" key="11">
    <source>
        <dbReference type="EMBL" id="SEO20418.1"/>
    </source>
</evidence>
<dbReference type="InterPro" id="IPR036108">
    <property type="entry name" value="4pyrrol_syn_uPrphyn_synt_sf"/>
</dbReference>
<dbReference type="AlphaFoldDB" id="A0A1H8MT43"/>
<comment type="miscellaneous">
    <text evidence="8">The porphobilinogen subunits are added to the dipyrromethane group.</text>
</comment>
<dbReference type="GO" id="GO:0004418">
    <property type="term" value="F:hydroxymethylbilane synthase activity"/>
    <property type="evidence" value="ECO:0007669"/>
    <property type="project" value="UniProtKB-UniRule"/>
</dbReference>
<feature type="domain" description="Porphobilinogen deaminase N-terminal" evidence="9">
    <location>
        <begin position="100"/>
        <end position="310"/>
    </location>
</feature>
<dbReference type="GO" id="GO:0005737">
    <property type="term" value="C:cytoplasm"/>
    <property type="evidence" value="ECO:0007669"/>
    <property type="project" value="UniProtKB-UniRule"/>
</dbReference>
<comment type="pathway">
    <text evidence="2">Porphyrin-containing compound metabolism; protoporphyrin-IX biosynthesis; coproporphyrinogen-III from 5-aminolevulinate: step 2/4.</text>
</comment>
<evidence type="ECO:0000313" key="12">
    <source>
        <dbReference type="Proteomes" id="UP000198942"/>
    </source>
</evidence>
<evidence type="ECO:0000256" key="1">
    <source>
        <dbReference type="ARBA" id="ARBA00002869"/>
    </source>
</evidence>
<dbReference type="InterPro" id="IPR022417">
    <property type="entry name" value="Porphobilin_deaminase_N"/>
</dbReference>
<comment type="function">
    <text evidence="1 8">Tetrapolymerization of the monopyrrole PBG into the hydroxymethylbilane pre-uroporphyrinogen in several discrete steps.</text>
</comment>
<gene>
    <name evidence="8" type="primary">hemC</name>
    <name evidence="11" type="ORF">SAMN05192574_10665</name>
</gene>
<evidence type="ECO:0000256" key="3">
    <source>
        <dbReference type="ARBA" id="ARBA00005638"/>
    </source>
</evidence>
<dbReference type="GO" id="GO:0004852">
    <property type="term" value="F:uroporphyrinogen-III synthase activity"/>
    <property type="evidence" value="ECO:0007669"/>
    <property type="project" value="InterPro"/>
</dbReference>
<accession>A0A1H8MT43</accession>